<accession>A0A3M7PX06</accession>
<dbReference type="Proteomes" id="UP000276133">
    <property type="component" value="Unassembled WGS sequence"/>
</dbReference>
<reference evidence="1 2" key="1">
    <citation type="journal article" date="2018" name="Sci. Rep.">
        <title>Genomic signatures of local adaptation to the degree of environmental predictability in rotifers.</title>
        <authorList>
            <person name="Franch-Gras L."/>
            <person name="Hahn C."/>
            <person name="Garcia-Roger E.M."/>
            <person name="Carmona M.J."/>
            <person name="Serra M."/>
            <person name="Gomez A."/>
        </authorList>
    </citation>
    <scope>NUCLEOTIDE SEQUENCE [LARGE SCALE GENOMIC DNA]</scope>
    <source>
        <strain evidence="1">HYR1</strain>
    </source>
</reference>
<evidence type="ECO:0000313" key="1">
    <source>
        <dbReference type="EMBL" id="RNA03676.1"/>
    </source>
</evidence>
<dbReference type="EMBL" id="REGN01008395">
    <property type="protein sequence ID" value="RNA03676.1"/>
    <property type="molecule type" value="Genomic_DNA"/>
</dbReference>
<organism evidence="1 2">
    <name type="scientific">Brachionus plicatilis</name>
    <name type="common">Marine rotifer</name>
    <name type="synonym">Brachionus muelleri</name>
    <dbReference type="NCBI Taxonomy" id="10195"/>
    <lineage>
        <taxon>Eukaryota</taxon>
        <taxon>Metazoa</taxon>
        <taxon>Spiralia</taxon>
        <taxon>Gnathifera</taxon>
        <taxon>Rotifera</taxon>
        <taxon>Eurotatoria</taxon>
        <taxon>Monogononta</taxon>
        <taxon>Pseudotrocha</taxon>
        <taxon>Ploima</taxon>
        <taxon>Brachionidae</taxon>
        <taxon>Brachionus</taxon>
    </lineage>
</organism>
<name>A0A3M7PX06_BRAPC</name>
<gene>
    <name evidence="1" type="ORF">BpHYR1_031446</name>
</gene>
<sequence>MSDNQNDQCCMVFFDQKTIYEFILIALKRIYMLPLDVPNDEIEDFFNSHQSNVDNEIKNEKLKSFENINNGIVKIKVKYNIRLNSAVLNFAGLHKISNCQALVRKCGMPPKFLGCRKFGHIHKECSKVFFIHQLWSHSLIM</sequence>
<comment type="caution">
    <text evidence="1">The sequence shown here is derived from an EMBL/GenBank/DDBJ whole genome shotgun (WGS) entry which is preliminary data.</text>
</comment>
<keyword evidence="2" id="KW-1185">Reference proteome</keyword>
<protein>
    <submittedName>
        <fullName evidence="1">Uncharacterized protein</fullName>
    </submittedName>
</protein>
<evidence type="ECO:0000313" key="2">
    <source>
        <dbReference type="Proteomes" id="UP000276133"/>
    </source>
</evidence>
<proteinExistence type="predicted"/>
<dbReference type="AlphaFoldDB" id="A0A3M7PX06"/>